<organism evidence="6 7">
    <name type="scientific">Nannocystis bainbridge</name>
    <dbReference type="NCBI Taxonomy" id="2995303"/>
    <lineage>
        <taxon>Bacteria</taxon>
        <taxon>Pseudomonadati</taxon>
        <taxon>Myxococcota</taxon>
        <taxon>Polyangia</taxon>
        <taxon>Nannocystales</taxon>
        <taxon>Nannocystaceae</taxon>
        <taxon>Nannocystis</taxon>
    </lineage>
</organism>
<dbReference type="CDD" id="cd00130">
    <property type="entry name" value="PAS"/>
    <property type="match status" value="2"/>
</dbReference>
<dbReference type="NCBIfam" id="TIGR00229">
    <property type="entry name" value="sensory_box"/>
    <property type="match status" value="2"/>
</dbReference>
<keyword evidence="2" id="KW-0175">Coiled coil</keyword>
<feature type="domain" description="PAS" evidence="3">
    <location>
        <begin position="31"/>
        <end position="113"/>
    </location>
</feature>
<dbReference type="InterPro" id="IPR000014">
    <property type="entry name" value="PAS"/>
</dbReference>
<dbReference type="InterPro" id="IPR035965">
    <property type="entry name" value="PAS-like_dom_sf"/>
</dbReference>
<dbReference type="InterPro" id="IPR013656">
    <property type="entry name" value="PAS_4"/>
</dbReference>
<evidence type="ECO:0000259" key="3">
    <source>
        <dbReference type="PROSITE" id="PS50112"/>
    </source>
</evidence>
<reference evidence="6 7" key="1">
    <citation type="submission" date="2022-11" db="EMBL/GenBank/DDBJ databases">
        <title>Minimal conservation of predation-associated metabolite biosynthetic gene clusters underscores biosynthetic potential of Myxococcota including descriptions for ten novel species: Archangium lansinium sp. nov., Myxococcus landrumus sp. nov., Nannocystis bai.</title>
        <authorList>
            <person name="Ahearne A."/>
            <person name="Stevens C."/>
            <person name="Dowd S."/>
        </authorList>
    </citation>
    <scope>NUCLEOTIDE SEQUENCE [LARGE SCALE GENOMIC DNA]</scope>
    <source>
        <strain evidence="6 7">BB15-2</strain>
    </source>
</reference>
<dbReference type="InterPro" id="IPR051932">
    <property type="entry name" value="Bact_StressResp_Reg"/>
</dbReference>
<dbReference type="PROSITE" id="PS50801">
    <property type="entry name" value="STAS"/>
    <property type="match status" value="1"/>
</dbReference>
<feature type="domain" description="PAC" evidence="4">
    <location>
        <begin position="225"/>
        <end position="280"/>
    </location>
</feature>
<evidence type="ECO:0000313" key="7">
    <source>
        <dbReference type="Proteomes" id="UP001221686"/>
    </source>
</evidence>
<dbReference type="InterPro" id="IPR002645">
    <property type="entry name" value="STAS_dom"/>
</dbReference>
<feature type="domain" description="PAS" evidence="3">
    <location>
        <begin position="156"/>
        <end position="226"/>
    </location>
</feature>
<evidence type="ECO:0000313" key="6">
    <source>
        <dbReference type="EMBL" id="MDC0716547.1"/>
    </source>
</evidence>
<gene>
    <name evidence="6" type="ORF">POL25_06570</name>
</gene>
<evidence type="ECO:0000259" key="4">
    <source>
        <dbReference type="PROSITE" id="PS50113"/>
    </source>
</evidence>
<proteinExistence type="predicted"/>
<keyword evidence="1" id="KW-0597">Phosphoprotein</keyword>
<feature type="domain" description="STAS" evidence="5">
    <location>
        <begin position="297"/>
        <end position="408"/>
    </location>
</feature>
<comment type="caution">
    <text evidence="6">The sequence shown here is derived from an EMBL/GenBank/DDBJ whole genome shotgun (WGS) entry which is preliminary data.</text>
</comment>
<evidence type="ECO:0000259" key="5">
    <source>
        <dbReference type="PROSITE" id="PS50801"/>
    </source>
</evidence>
<dbReference type="SUPFAM" id="SSF55785">
    <property type="entry name" value="PYP-like sensor domain (PAS domain)"/>
    <property type="match status" value="2"/>
</dbReference>
<dbReference type="Proteomes" id="UP001221686">
    <property type="component" value="Unassembled WGS sequence"/>
</dbReference>
<dbReference type="InterPro" id="IPR000700">
    <property type="entry name" value="PAS-assoc_C"/>
</dbReference>
<dbReference type="InterPro" id="IPR036513">
    <property type="entry name" value="STAS_dom_sf"/>
</dbReference>
<dbReference type="PROSITE" id="PS50113">
    <property type="entry name" value="PAC"/>
    <property type="match status" value="2"/>
</dbReference>
<dbReference type="PROSITE" id="PS50112">
    <property type="entry name" value="PAS"/>
    <property type="match status" value="2"/>
</dbReference>
<feature type="coiled-coil region" evidence="2">
    <location>
        <begin position="7"/>
        <end position="34"/>
    </location>
</feature>
<dbReference type="EMBL" id="JAQNDL010000001">
    <property type="protein sequence ID" value="MDC0716547.1"/>
    <property type="molecule type" value="Genomic_DNA"/>
</dbReference>
<sequence length="427" mass="46977">MSENAEIARLQAENAALRRRVAEQDDQRQRLERLLQTTIDHVDSLIYLRDADGLFTHINTTYERLTSLSPAAVIGRRDSDVFPKEVYEAFRIADRQVAESLATVTQEELLPQDDGMHFFRSYKFPVLGADGRMIAQGGISTDLTQQRRAEAKLQATKSILQAIVENAPLAILATDSSHKYVLASNEAARQVGLKPEDVLGKYVTDILPPGAAEAMQDTTAQVFRTGTTLVLEQKVPWEGSFKVFLTHMFPIRDDDGQVGAVGTIATDVTDMRRAESEHLRLQEEVIHAQRSALLELSTPIVPIVDGVLAVPLIGAIDRERNQQIAVAVLQHVAATRAAVVILDLTGVRHVEADIVDALMQTVRAMGMLGAEAVLTGISPDLAAMMADLDEPLRHITVRQTLQHGIGHALTKLRERRTGHRRSAAGEH</sequence>
<dbReference type="SUPFAM" id="SSF52091">
    <property type="entry name" value="SpoIIaa-like"/>
    <property type="match status" value="1"/>
</dbReference>
<dbReference type="CDD" id="cd07041">
    <property type="entry name" value="STAS_RsbR_RsbS_like"/>
    <property type="match status" value="1"/>
</dbReference>
<evidence type="ECO:0000256" key="2">
    <source>
        <dbReference type="SAM" id="Coils"/>
    </source>
</evidence>
<dbReference type="Gene3D" id="3.30.750.24">
    <property type="entry name" value="STAS domain"/>
    <property type="match status" value="1"/>
</dbReference>
<name>A0ABT5DSC2_9BACT</name>
<accession>A0ABT5DSC2</accession>
<dbReference type="Gene3D" id="3.30.450.20">
    <property type="entry name" value="PAS domain"/>
    <property type="match status" value="2"/>
</dbReference>
<dbReference type="PANTHER" id="PTHR33745:SF3">
    <property type="entry name" value="RSBT CO-ANTAGONIST PROTEIN RSBRC"/>
    <property type="match status" value="1"/>
</dbReference>
<dbReference type="Pfam" id="PF01740">
    <property type="entry name" value="STAS"/>
    <property type="match status" value="1"/>
</dbReference>
<keyword evidence="7" id="KW-1185">Reference proteome</keyword>
<evidence type="ECO:0000256" key="1">
    <source>
        <dbReference type="ARBA" id="ARBA00022553"/>
    </source>
</evidence>
<dbReference type="SMART" id="SM00091">
    <property type="entry name" value="PAS"/>
    <property type="match status" value="2"/>
</dbReference>
<protein>
    <submittedName>
        <fullName evidence="6">PAS domain-containing protein</fullName>
    </submittedName>
</protein>
<dbReference type="RefSeq" id="WP_272085039.1">
    <property type="nucleotide sequence ID" value="NZ_JAQNDL010000001.1"/>
</dbReference>
<feature type="domain" description="PAC" evidence="4">
    <location>
        <begin position="104"/>
        <end position="155"/>
    </location>
</feature>
<dbReference type="PANTHER" id="PTHR33745">
    <property type="entry name" value="RSBT ANTAGONIST PROTEIN RSBS-RELATED"/>
    <property type="match status" value="1"/>
</dbReference>
<dbReference type="Pfam" id="PF08448">
    <property type="entry name" value="PAS_4"/>
    <property type="match status" value="2"/>
</dbReference>